<evidence type="ECO:0000313" key="3">
    <source>
        <dbReference type="Proteomes" id="UP000515153"/>
    </source>
</evidence>
<sequence>MRIPQIVLSFFLLFALAFALPIVVSTPGSVAAVKKRAGGKGGGAGGGGGGRGGGGGGARGGGGGRGNTAAEVKGINQNISIQKQEKQDTKAVSKAEKGSPQQFNAAKGQLLTTIQKGQGQRAKNQANADKSNKQLVNGLNKVQGAQAQEQQLAQSLKGGNTKSDRNTLKTLQSDFNSGIKQNEANRAAAQNGGRGGGGGGKGGRRN</sequence>
<feature type="region of interest" description="Disordered" evidence="1">
    <location>
        <begin position="34"/>
        <end position="70"/>
    </location>
</feature>
<proteinExistence type="predicted"/>
<dbReference type="AlphaFoldDB" id="A0A6P8BFN0"/>
<keyword evidence="3" id="KW-1185">Reference proteome</keyword>
<dbReference type="RefSeq" id="XP_030985879.1">
    <property type="nucleotide sequence ID" value="XM_031122615.1"/>
</dbReference>
<dbReference type="Proteomes" id="UP000515153">
    <property type="component" value="Unplaced"/>
</dbReference>
<feature type="compositionally biased region" description="Polar residues" evidence="1">
    <location>
        <begin position="168"/>
        <end position="180"/>
    </location>
</feature>
<reference evidence="4" key="3">
    <citation type="submission" date="2025-08" db="UniProtKB">
        <authorList>
            <consortium name="RefSeq"/>
        </authorList>
    </citation>
    <scope>IDENTIFICATION</scope>
    <source>
        <strain evidence="4">NI907</strain>
    </source>
</reference>
<accession>A0A6P8BFN0</accession>
<reference evidence="4" key="1">
    <citation type="journal article" date="2019" name="Mol. Biol. Evol.">
        <title>Blast fungal genomes show frequent chromosomal changes, gene gains and losses, and effector gene turnover.</title>
        <authorList>
            <person name="Gomez Luciano L.B."/>
            <person name="Jason Tsai I."/>
            <person name="Chuma I."/>
            <person name="Tosa Y."/>
            <person name="Chen Y.H."/>
            <person name="Li J.Y."/>
            <person name="Li M.Y."/>
            <person name="Jade Lu M.Y."/>
            <person name="Nakayashiki H."/>
            <person name="Li W.H."/>
        </authorList>
    </citation>
    <scope>NUCLEOTIDE SEQUENCE</scope>
    <source>
        <strain evidence="4">NI907</strain>
    </source>
</reference>
<dbReference type="KEGG" id="pgri:PgNI_02552"/>
<feature type="compositionally biased region" description="Gly residues" evidence="1">
    <location>
        <begin position="192"/>
        <end position="206"/>
    </location>
</feature>
<keyword evidence="2" id="KW-0732">Signal</keyword>
<feature type="compositionally biased region" description="Gly residues" evidence="1">
    <location>
        <begin position="39"/>
        <end position="66"/>
    </location>
</feature>
<dbReference type="OrthoDB" id="3638982at2759"/>
<dbReference type="GeneID" id="41957526"/>
<gene>
    <name evidence="4" type="ORF">PgNI_02552</name>
</gene>
<protein>
    <submittedName>
        <fullName evidence="4">Uncharacterized protein</fullName>
    </submittedName>
</protein>
<name>A0A6P8BFN0_PYRGI</name>
<feature type="region of interest" description="Disordered" evidence="1">
    <location>
        <begin position="156"/>
        <end position="206"/>
    </location>
</feature>
<evidence type="ECO:0000313" key="4">
    <source>
        <dbReference type="RefSeq" id="XP_030985879.1"/>
    </source>
</evidence>
<feature type="compositionally biased region" description="Low complexity" evidence="1">
    <location>
        <begin position="182"/>
        <end position="191"/>
    </location>
</feature>
<evidence type="ECO:0000256" key="2">
    <source>
        <dbReference type="SAM" id="SignalP"/>
    </source>
</evidence>
<organism evidence="3 4">
    <name type="scientific">Pyricularia grisea</name>
    <name type="common">Crabgrass-specific blast fungus</name>
    <name type="synonym">Magnaporthe grisea</name>
    <dbReference type="NCBI Taxonomy" id="148305"/>
    <lineage>
        <taxon>Eukaryota</taxon>
        <taxon>Fungi</taxon>
        <taxon>Dikarya</taxon>
        <taxon>Ascomycota</taxon>
        <taxon>Pezizomycotina</taxon>
        <taxon>Sordariomycetes</taxon>
        <taxon>Sordariomycetidae</taxon>
        <taxon>Magnaporthales</taxon>
        <taxon>Pyriculariaceae</taxon>
        <taxon>Pyricularia</taxon>
    </lineage>
</organism>
<evidence type="ECO:0000256" key="1">
    <source>
        <dbReference type="SAM" id="MobiDB-lite"/>
    </source>
</evidence>
<feature type="signal peptide" evidence="2">
    <location>
        <begin position="1"/>
        <end position="19"/>
    </location>
</feature>
<feature type="chain" id="PRO_5027924760" evidence="2">
    <location>
        <begin position="20"/>
        <end position="206"/>
    </location>
</feature>
<reference evidence="4" key="2">
    <citation type="submission" date="2019-10" db="EMBL/GenBank/DDBJ databases">
        <authorList>
            <consortium name="NCBI Genome Project"/>
        </authorList>
    </citation>
    <scope>NUCLEOTIDE SEQUENCE</scope>
    <source>
        <strain evidence="4">NI907</strain>
    </source>
</reference>